<evidence type="ECO:0000256" key="1">
    <source>
        <dbReference type="SAM" id="SignalP"/>
    </source>
</evidence>
<keyword evidence="3" id="KW-1185">Reference proteome</keyword>
<dbReference type="Proteomes" id="UP000199249">
    <property type="component" value="Unassembled WGS sequence"/>
</dbReference>
<proteinExistence type="predicted"/>
<feature type="signal peptide" evidence="1">
    <location>
        <begin position="1"/>
        <end position="28"/>
    </location>
</feature>
<gene>
    <name evidence="2" type="ORF">SAMN04488069_10676</name>
</gene>
<sequence length="76" mass="7993">MRPFRLLLLAGVVASSLASCQTSRLALAAQPAGVFASLPEYTPADSTEIVVLLHDSQGPQATRVVMPAGEAALFRR</sequence>
<evidence type="ECO:0000313" key="2">
    <source>
        <dbReference type="EMBL" id="SDY17021.1"/>
    </source>
</evidence>
<feature type="chain" id="PRO_5011461947" evidence="1">
    <location>
        <begin position="29"/>
        <end position="76"/>
    </location>
</feature>
<dbReference type="RefSeq" id="WP_139255165.1">
    <property type="nucleotide sequence ID" value="NZ_FNOV01000006.1"/>
</dbReference>
<reference evidence="3" key="1">
    <citation type="submission" date="2016-10" db="EMBL/GenBank/DDBJ databases">
        <authorList>
            <person name="Varghese N."/>
            <person name="Submissions S."/>
        </authorList>
    </citation>
    <scope>NUCLEOTIDE SEQUENCE [LARGE SCALE GENOMIC DNA]</scope>
    <source>
        <strain evidence="3">CGMCC 1.8975</strain>
    </source>
</reference>
<keyword evidence="1" id="KW-0732">Signal</keyword>
<dbReference type="PROSITE" id="PS51257">
    <property type="entry name" value="PROKAR_LIPOPROTEIN"/>
    <property type="match status" value="1"/>
</dbReference>
<dbReference type="OrthoDB" id="887142at2"/>
<accession>A0A1H3HNE9</accession>
<name>A0A1H3HNE9_9BACT</name>
<evidence type="ECO:0000313" key="3">
    <source>
        <dbReference type="Proteomes" id="UP000199249"/>
    </source>
</evidence>
<dbReference type="AlphaFoldDB" id="A0A1H3HNE9"/>
<protein>
    <submittedName>
        <fullName evidence="2">Uncharacterized protein</fullName>
    </submittedName>
</protein>
<dbReference type="EMBL" id="FNOV01000006">
    <property type="protein sequence ID" value="SDY17021.1"/>
    <property type="molecule type" value="Genomic_DNA"/>
</dbReference>
<organism evidence="2 3">
    <name type="scientific">Hymenobacter psychrophilus</name>
    <dbReference type="NCBI Taxonomy" id="651662"/>
    <lineage>
        <taxon>Bacteria</taxon>
        <taxon>Pseudomonadati</taxon>
        <taxon>Bacteroidota</taxon>
        <taxon>Cytophagia</taxon>
        <taxon>Cytophagales</taxon>
        <taxon>Hymenobacteraceae</taxon>
        <taxon>Hymenobacter</taxon>
    </lineage>
</organism>